<reference evidence="7 8" key="1">
    <citation type="submission" date="2019-02" db="EMBL/GenBank/DDBJ databases">
        <title>Draft genome sequence of Amycolatopsis sp. 8-3EHSu isolated from roots of Suaeda maritima.</title>
        <authorList>
            <person name="Duangmal K."/>
            <person name="Chantavorakit T."/>
        </authorList>
    </citation>
    <scope>NUCLEOTIDE SEQUENCE [LARGE SCALE GENOMIC DNA]</scope>
    <source>
        <strain evidence="7 8">8-3EHSu</strain>
    </source>
</reference>
<dbReference type="GO" id="GO:0003700">
    <property type="term" value="F:DNA-binding transcription factor activity"/>
    <property type="evidence" value="ECO:0007669"/>
    <property type="project" value="TreeGrafter"/>
</dbReference>
<dbReference type="Pfam" id="PF02796">
    <property type="entry name" value="HTH_7"/>
    <property type="match status" value="1"/>
</dbReference>
<evidence type="ECO:0000256" key="3">
    <source>
        <dbReference type="ARBA" id="ARBA00023163"/>
    </source>
</evidence>
<dbReference type="PANTHER" id="PTHR30055:SF234">
    <property type="entry name" value="HTH-TYPE TRANSCRIPTIONAL REGULATOR BETI"/>
    <property type="match status" value="1"/>
</dbReference>
<gene>
    <name evidence="7" type="ORF">EWH70_06655</name>
</gene>
<dbReference type="EMBL" id="SFCC01000003">
    <property type="protein sequence ID" value="RZQ64584.1"/>
    <property type="molecule type" value="Genomic_DNA"/>
</dbReference>
<evidence type="ECO:0000259" key="6">
    <source>
        <dbReference type="PROSITE" id="PS50977"/>
    </source>
</evidence>
<dbReference type="Proteomes" id="UP000292003">
    <property type="component" value="Unassembled WGS sequence"/>
</dbReference>
<comment type="caution">
    <text evidence="7">The sequence shown here is derived from an EMBL/GenBank/DDBJ whole genome shotgun (WGS) entry which is preliminary data.</text>
</comment>
<dbReference type="PRINTS" id="PR00455">
    <property type="entry name" value="HTHTETR"/>
</dbReference>
<evidence type="ECO:0000313" key="8">
    <source>
        <dbReference type="Proteomes" id="UP000292003"/>
    </source>
</evidence>
<dbReference type="SUPFAM" id="SSF46689">
    <property type="entry name" value="Homeodomain-like"/>
    <property type="match status" value="2"/>
</dbReference>
<keyword evidence="3" id="KW-0804">Transcription</keyword>
<feature type="region of interest" description="Disordered" evidence="5">
    <location>
        <begin position="179"/>
        <end position="198"/>
    </location>
</feature>
<dbReference type="Pfam" id="PF00440">
    <property type="entry name" value="TetR_N"/>
    <property type="match status" value="1"/>
</dbReference>
<dbReference type="CDD" id="cd00569">
    <property type="entry name" value="HTH_Hin_like"/>
    <property type="match status" value="1"/>
</dbReference>
<evidence type="ECO:0000313" key="7">
    <source>
        <dbReference type="EMBL" id="RZQ64584.1"/>
    </source>
</evidence>
<dbReference type="PANTHER" id="PTHR30055">
    <property type="entry name" value="HTH-TYPE TRANSCRIPTIONAL REGULATOR RUTR"/>
    <property type="match status" value="1"/>
</dbReference>
<accession>A0A4Q7JDY0</accession>
<keyword evidence="2 4" id="KW-0238">DNA-binding</keyword>
<organism evidence="7 8">
    <name type="scientific">Amycolatopsis suaedae</name>
    <dbReference type="NCBI Taxonomy" id="2510978"/>
    <lineage>
        <taxon>Bacteria</taxon>
        <taxon>Bacillati</taxon>
        <taxon>Actinomycetota</taxon>
        <taxon>Actinomycetes</taxon>
        <taxon>Pseudonocardiales</taxon>
        <taxon>Pseudonocardiaceae</taxon>
        <taxon>Amycolatopsis</taxon>
    </lineage>
</organism>
<proteinExistence type="predicted"/>
<evidence type="ECO:0000256" key="1">
    <source>
        <dbReference type="ARBA" id="ARBA00023015"/>
    </source>
</evidence>
<keyword evidence="8" id="KW-1185">Reference proteome</keyword>
<dbReference type="InterPro" id="IPR006120">
    <property type="entry name" value="Resolvase_HTH_dom"/>
</dbReference>
<dbReference type="OrthoDB" id="3186364at2"/>
<dbReference type="InterPro" id="IPR001647">
    <property type="entry name" value="HTH_TetR"/>
</dbReference>
<name>A0A4Q7JDY0_9PSEU</name>
<protein>
    <submittedName>
        <fullName evidence="7">TetR family transcriptional regulator</fullName>
    </submittedName>
</protein>
<dbReference type="PROSITE" id="PS50977">
    <property type="entry name" value="HTH_TETR_2"/>
    <property type="match status" value="1"/>
</dbReference>
<evidence type="ECO:0000256" key="2">
    <source>
        <dbReference type="ARBA" id="ARBA00023125"/>
    </source>
</evidence>
<dbReference type="Gene3D" id="1.10.10.60">
    <property type="entry name" value="Homeodomain-like"/>
    <property type="match status" value="1"/>
</dbReference>
<feature type="DNA-binding region" description="H-T-H motif" evidence="4">
    <location>
        <begin position="30"/>
        <end position="49"/>
    </location>
</feature>
<evidence type="ECO:0000256" key="4">
    <source>
        <dbReference type="PROSITE-ProRule" id="PRU00335"/>
    </source>
</evidence>
<dbReference type="GO" id="GO:0000976">
    <property type="term" value="F:transcription cis-regulatory region binding"/>
    <property type="evidence" value="ECO:0007669"/>
    <property type="project" value="TreeGrafter"/>
</dbReference>
<feature type="domain" description="HTH tetR-type" evidence="6">
    <location>
        <begin position="7"/>
        <end position="67"/>
    </location>
</feature>
<dbReference type="GO" id="GO:0000150">
    <property type="term" value="F:DNA strand exchange activity"/>
    <property type="evidence" value="ECO:0007669"/>
    <property type="project" value="InterPro"/>
</dbReference>
<sequence length="252" mass="27586">MDGQAASDTRSRILATAGRLFAEQGYDQTSLRQIAVRLDVSKAAVLYHFSSKAQILATLVTPMLDQAKAVLDAAEEMDPEQARWTVVTGLLDGILDNLPLLRVLDGWWAMREPLLHRVMEQNARTIDIIAGPQAGLRERIRATAVVSLLARPAMHHRDAPVADVRREVLAAARQLFDGTGQAEVSSPAPRAGGRRGRRTVMTRERLAKARRMQAAGTYTVEEIAQATGVSRATVYRHLGKEPDSPAPHSDTL</sequence>
<dbReference type="RefSeq" id="WP_130474382.1">
    <property type="nucleotide sequence ID" value="NZ_SFCC01000003.1"/>
</dbReference>
<dbReference type="InterPro" id="IPR050109">
    <property type="entry name" value="HTH-type_TetR-like_transc_reg"/>
</dbReference>
<dbReference type="AlphaFoldDB" id="A0A4Q7JDY0"/>
<evidence type="ECO:0000256" key="5">
    <source>
        <dbReference type="SAM" id="MobiDB-lite"/>
    </source>
</evidence>
<dbReference type="InterPro" id="IPR009057">
    <property type="entry name" value="Homeodomain-like_sf"/>
</dbReference>
<dbReference type="Gene3D" id="1.10.357.10">
    <property type="entry name" value="Tetracycline Repressor, domain 2"/>
    <property type="match status" value="1"/>
</dbReference>
<keyword evidence="1" id="KW-0805">Transcription regulation</keyword>